<evidence type="ECO:0000256" key="11">
    <source>
        <dbReference type="ARBA" id="ARBA00048679"/>
    </source>
</evidence>
<evidence type="ECO:0000313" key="18">
    <source>
        <dbReference type="Proteomes" id="UP000290289"/>
    </source>
</evidence>
<feature type="coiled-coil region" evidence="13">
    <location>
        <begin position="1018"/>
        <end position="1045"/>
    </location>
</feature>
<evidence type="ECO:0000256" key="14">
    <source>
        <dbReference type="SAM" id="MobiDB-lite"/>
    </source>
</evidence>
<keyword evidence="18" id="KW-1185">Reference proteome</keyword>
<dbReference type="Gene3D" id="3.30.200.20">
    <property type="entry name" value="Phosphorylase Kinase, domain 1"/>
    <property type="match status" value="1"/>
</dbReference>
<dbReference type="PROSITE" id="PS00107">
    <property type="entry name" value="PROTEIN_KINASE_ATP"/>
    <property type="match status" value="1"/>
</dbReference>
<dbReference type="Proteomes" id="UP000290289">
    <property type="component" value="Chromosome 15"/>
</dbReference>
<dbReference type="Gene3D" id="3.40.50.300">
    <property type="entry name" value="P-loop containing nucleotide triphosphate hydrolases"/>
    <property type="match status" value="1"/>
</dbReference>
<keyword evidence="8" id="KW-0418">Kinase</keyword>
<comment type="similarity">
    <text evidence="2">Belongs to the protein kinase superfamily. TKL Ser/Thr protein kinase family. ROCO subfamily.</text>
</comment>
<keyword evidence="4" id="KW-1003">Cell membrane</keyword>
<dbReference type="Gene3D" id="1.10.8.430">
    <property type="entry name" value="Helical domain of apoptotic protease-activating factors"/>
    <property type="match status" value="1"/>
</dbReference>
<dbReference type="EMBL" id="RDQH01000341">
    <property type="protein sequence ID" value="RXH75283.1"/>
    <property type="molecule type" value="Genomic_DNA"/>
</dbReference>
<dbReference type="InterPro" id="IPR008808">
    <property type="entry name" value="Powdery_mildew-R_dom"/>
</dbReference>
<evidence type="ECO:0000256" key="6">
    <source>
        <dbReference type="ARBA" id="ARBA00022737"/>
    </source>
</evidence>
<keyword evidence="13" id="KW-0175">Coiled coil</keyword>
<feature type="binding site" evidence="12">
    <location>
        <position position="1247"/>
    </location>
    <ligand>
        <name>ATP</name>
        <dbReference type="ChEBI" id="CHEBI:30616"/>
    </ligand>
</feature>
<dbReference type="InterPro" id="IPR036388">
    <property type="entry name" value="WH-like_DNA-bd_sf"/>
</dbReference>
<feature type="region of interest" description="Disordered" evidence="14">
    <location>
        <begin position="938"/>
        <end position="967"/>
    </location>
</feature>
<evidence type="ECO:0000256" key="7">
    <source>
        <dbReference type="ARBA" id="ARBA00022741"/>
    </source>
</evidence>
<dbReference type="InterPro" id="IPR002182">
    <property type="entry name" value="NB-ARC"/>
</dbReference>
<dbReference type="InterPro" id="IPR000719">
    <property type="entry name" value="Prot_kinase_dom"/>
</dbReference>
<dbReference type="PANTHER" id="PTHR45621">
    <property type="entry name" value="OS01G0588500 PROTEIN-RELATED"/>
    <property type="match status" value="1"/>
</dbReference>
<dbReference type="InterPro" id="IPR017441">
    <property type="entry name" value="Protein_kinase_ATP_BS"/>
</dbReference>
<dbReference type="InterPro" id="IPR027417">
    <property type="entry name" value="P-loop_NTPase"/>
</dbReference>
<evidence type="ECO:0000259" key="16">
    <source>
        <dbReference type="PROSITE" id="PS51153"/>
    </source>
</evidence>
<dbReference type="PRINTS" id="PR00364">
    <property type="entry name" value="DISEASERSIST"/>
</dbReference>
<dbReference type="Pfam" id="PF00931">
    <property type="entry name" value="NB-ARC"/>
    <property type="match status" value="1"/>
</dbReference>
<dbReference type="EC" id="2.7.11.1" evidence="3"/>
<feature type="compositionally biased region" description="Polar residues" evidence="14">
    <location>
        <begin position="942"/>
        <end position="967"/>
    </location>
</feature>
<evidence type="ECO:0000256" key="4">
    <source>
        <dbReference type="ARBA" id="ARBA00022475"/>
    </source>
</evidence>
<name>A0A498I2H5_MALDO</name>
<evidence type="ECO:0000256" key="12">
    <source>
        <dbReference type="PROSITE-ProRule" id="PRU10141"/>
    </source>
</evidence>
<dbReference type="Gene3D" id="1.10.510.10">
    <property type="entry name" value="Transferase(Phosphotransferase) domain 1"/>
    <property type="match status" value="1"/>
</dbReference>
<evidence type="ECO:0000313" key="17">
    <source>
        <dbReference type="EMBL" id="RXH75283.1"/>
    </source>
</evidence>
<evidence type="ECO:0000256" key="3">
    <source>
        <dbReference type="ARBA" id="ARBA00012513"/>
    </source>
</evidence>
<keyword evidence="9 12" id="KW-0067">ATP-binding</keyword>
<keyword evidence="4" id="KW-0472">Membrane</keyword>
<dbReference type="InterPro" id="IPR011009">
    <property type="entry name" value="Kinase-like_dom_sf"/>
</dbReference>
<feature type="domain" description="RPW8" evidence="16">
    <location>
        <begin position="778"/>
        <end position="929"/>
    </location>
</feature>
<evidence type="ECO:0000256" key="5">
    <source>
        <dbReference type="ARBA" id="ARBA00022679"/>
    </source>
</evidence>
<dbReference type="InterPro" id="IPR001245">
    <property type="entry name" value="Ser-Thr/Tyr_kinase_cat_dom"/>
</dbReference>
<dbReference type="GO" id="GO:0005524">
    <property type="term" value="F:ATP binding"/>
    <property type="evidence" value="ECO:0007669"/>
    <property type="project" value="UniProtKB-UniRule"/>
</dbReference>
<feature type="coiled-coil region" evidence="13">
    <location>
        <begin position="874"/>
        <end position="901"/>
    </location>
</feature>
<dbReference type="InterPro" id="IPR042197">
    <property type="entry name" value="Apaf_helical"/>
</dbReference>
<gene>
    <name evidence="17" type="ORF">DVH24_030004</name>
</gene>
<feature type="domain" description="RPW8" evidence="16">
    <location>
        <begin position="965"/>
        <end position="1115"/>
    </location>
</feature>
<keyword evidence="6" id="KW-0677">Repeat</keyword>
<feature type="domain" description="RPW8" evidence="16">
    <location>
        <begin position="581"/>
        <end position="732"/>
    </location>
</feature>
<comment type="catalytic activity">
    <reaction evidence="10">
        <text>L-threonyl-[protein] + ATP = O-phospho-L-threonyl-[protein] + ADP + H(+)</text>
        <dbReference type="Rhea" id="RHEA:46608"/>
        <dbReference type="Rhea" id="RHEA-COMP:11060"/>
        <dbReference type="Rhea" id="RHEA-COMP:11605"/>
        <dbReference type="ChEBI" id="CHEBI:15378"/>
        <dbReference type="ChEBI" id="CHEBI:30013"/>
        <dbReference type="ChEBI" id="CHEBI:30616"/>
        <dbReference type="ChEBI" id="CHEBI:61977"/>
        <dbReference type="ChEBI" id="CHEBI:456216"/>
        <dbReference type="EC" id="2.7.11.1"/>
    </reaction>
</comment>
<comment type="catalytic activity">
    <reaction evidence="11">
        <text>L-seryl-[protein] + ATP = O-phospho-L-seryl-[protein] + ADP + H(+)</text>
        <dbReference type="Rhea" id="RHEA:17989"/>
        <dbReference type="Rhea" id="RHEA-COMP:9863"/>
        <dbReference type="Rhea" id="RHEA-COMP:11604"/>
        <dbReference type="ChEBI" id="CHEBI:15378"/>
        <dbReference type="ChEBI" id="CHEBI:29999"/>
        <dbReference type="ChEBI" id="CHEBI:30616"/>
        <dbReference type="ChEBI" id="CHEBI:83421"/>
        <dbReference type="ChEBI" id="CHEBI:456216"/>
        <dbReference type="EC" id="2.7.11.1"/>
    </reaction>
</comment>
<dbReference type="FunFam" id="3.30.200.20:FF:000228">
    <property type="entry name" value="Serine/threonine-protein kinase BIK1"/>
    <property type="match status" value="1"/>
</dbReference>
<organism evidence="17 18">
    <name type="scientific">Malus domestica</name>
    <name type="common">Apple</name>
    <name type="synonym">Pyrus malus</name>
    <dbReference type="NCBI Taxonomy" id="3750"/>
    <lineage>
        <taxon>Eukaryota</taxon>
        <taxon>Viridiplantae</taxon>
        <taxon>Streptophyta</taxon>
        <taxon>Embryophyta</taxon>
        <taxon>Tracheophyta</taxon>
        <taxon>Spermatophyta</taxon>
        <taxon>Magnoliopsida</taxon>
        <taxon>eudicotyledons</taxon>
        <taxon>Gunneridae</taxon>
        <taxon>Pentapetalae</taxon>
        <taxon>rosids</taxon>
        <taxon>fabids</taxon>
        <taxon>Rosales</taxon>
        <taxon>Rosaceae</taxon>
        <taxon>Amygdaloideae</taxon>
        <taxon>Maleae</taxon>
        <taxon>Malus</taxon>
    </lineage>
</organism>
<dbReference type="PROSITE" id="PS50011">
    <property type="entry name" value="PROTEIN_KINASE_DOM"/>
    <property type="match status" value="1"/>
</dbReference>
<dbReference type="Gene3D" id="1.10.10.10">
    <property type="entry name" value="Winged helix-like DNA-binding domain superfamily/Winged helix DNA-binding domain"/>
    <property type="match status" value="1"/>
</dbReference>
<dbReference type="SUPFAM" id="SSF56112">
    <property type="entry name" value="Protein kinase-like (PK-like)"/>
    <property type="match status" value="1"/>
</dbReference>
<accession>A0A498I2H5</accession>
<feature type="domain" description="Protein kinase" evidence="15">
    <location>
        <begin position="1219"/>
        <end position="1503"/>
    </location>
</feature>
<dbReference type="FunFam" id="1.10.510.10:FF:000095">
    <property type="entry name" value="protein STRUBBELIG-RECEPTOR FAMILY 8"/>
    <property type="match status" value="1"/>
</dbReference>
<keyword evidence="7 12" id="KW-0547">Nucleotide-binding</keyword>
<dbReference type="GO" id="GO:0005886">
    <property type="term" value="C:plasma membrane"/>
    <property type="evidence" value="ECO:0007669"/>
    <property type="project" value="UniProtKB-SubCell"/>
</dbReference>
<comment type="caution">
    <text evidence="17">The sequence shown here is derived from an EMBL/GenBank/DDBJ whole genome shotgun (WGS) entry which is preliminary data.</text>
</comment>
<dbReference type="Pfam" id="PF07714">
    <property type="entry name" value="PK_Tyr_Ser-Thr"/>
    <property type="match status" value="1"/>
</dbReference>
<evidence type="ECO:0000259" key="15">
    <source>
        <dbReference type="PROSITE" id="PS50011"/>
    </source>
</evidence>
<proteinExistence type="inferred from homology"/>
<evidence type="ECO:0000256" key="13">
    <source>
        <dbReference type="SAM" id="Coils"/>
    </source>
</evidence>
<dbReference type="Pfam" id="PF05659">
    <property type="entry name" value="RPW8"/>
    <property type="match status" value="3"/>
</dbReference>
<sequence>MAVLASAVAAIVKIPFEWLFGAAIRFYKMAKKFPTLRRDLTSNLDYLEQRIALISRTRIIWVSENLTRTMEDGKELARRCDEGNLNFFEKAKYAKKIVKWDESRQRILKLVQTDANLVAQNQNQDLVTTWCAVPDLPSNTLKLDAPLAEMKMKLLRDDALSMLVLTAPGGCGKTTLANMFCHDPQVKDKFKDNIFFATVSNKPSHLVVQELCQHARFKVPALENEEIAFIWLPQFLREAGQNPLLLILDDVPSASESLLDKFDEIKIPDYKILVTSRYHFPKFGPPYNLQALTDKDALTLFRRSAFLPNTICNIPDDLQIQILNHCKRFPLAITTIGTSLRNQPVEKWTSKLTELSKGSSIFDSEKILLALLKSCLDDLNKEMAPVKDCFIDLALFPQDQRIPVAFLLDMWAELYEGSNDDDSIVNLYHLTFRNLASLVVTRTKDLDGYYGEHFVIQHDMLKLLSIRASHDEDPTGHRLIVDIRGDELPPWWTEKKTMKGRLVSVLTPWWTEKKQKTKKARLDLPECIDKMNGLRKINVALCSRLKELPVSVFDLGQQLEKVICDEDARNLWESVLSNPDKIRTSLIAGRTLGAAFTVLFDVLRNVKEKTTLFKPLLEDIKSTLDSLEPLIEEIGKYKKVLDRPKEELQHFENQMKNGAALVQKCAKLSPWKGYKKYRHSMELLDLDKSLQRLLAILRAPEIRDMETVRNISTEVSQNEYEIDAWHAVPHELKMMLLNNEKVLILMLISPGGLGKTTLATKFCQYQEIKGMLCACDHIALVTMALEFIGGTLFTLLYDGVKQAMSKSSTFKSLLGDLKSTLDSLVPRDIQQIEEHNVELGLPNDEIESLKLKMEEGVKLVVKLSNFRMWNYCCLYDYTDQIVELDRALKRLLQKLKMQETRDVKEVLLLSRENRDKLDEVNRRLLDIQKLLQQRAGEGGSGLQNLVSGNSTETAPPEQTQGNSGEQVTSFDGGASLEAVFLALFDAVIGAKDKTVMFKPLFENLISTLESLKPLIEEVTKHKKILDRTEERLEDFRIQMENGVELIDKCAKDHLWVSCKQYKYTDRLLRLDESLQILLNILKVQVARDVKQTSASVQHIEAVIKQIEESAVLQDQIQTRARNALPEPLSHTVGLDMLNVRGTRDVKEALLSVRNKIVVAEKIEGSGVVQNLSEIEGLRSSSKLSTISVPSTLRTEGEIVQSSNVKKFGFNELKTATRNFHSDCILGEGHSGSVFKGWVDENSLTAAKPGTGMVVAVQRLNQEDLLGHKEWLAEINYLGQLHHENLVRLIGYCLEDDHRLLVYEFMPRGSLDRHLFNKSSFFQPLPWNLRMRIALGAAKGLAFLSSDLQVIYRDFKTSDILLDSMNNAKLSNFGLAWGWPAGDKTHVSSRVLGTYGYAAPEYIATGQLTAKSNVYSFGVVLLEMVSGRPVVDKNRPSGEHNLVEWAKPYLASKRKVFKIFDARIEGQYSLSDALKVVNLAIHCLAADAKSRPNMNDVVITLEQLQKSEPSQVPADRSKGPTGGDQAKLKKVVSFKIKFKLEVGMHYNLPELYHLQLD</sequence>
<evidence type="ECO:0000256" key="1">
    <source>
        <dbReference type="ARBA" id="ARBA00004236"/>
    </source>
</evidence>
<evidence type="ECO:0000256" key="2">
    <source>
        <dbReference type="ARBA" id="ARBA00008171"/>
    </source>
</evidence>
<evidence type="ECO:0000256" key="10">
    <source>
        <dbReference type="ARBA" id="ARBA00047899"/>
    </source>
</evidence>
<dbReference type="InterPro" id="IPR050823">
    <property type="entry name" value="Plant_Ser_Thr_Prot_Kinase"/>
</dbReference>
<evidence type="ECO:0000256" key="9">
    <source>
        <dbReference type="ARBA" id="ARBA00022840"/>
    </source>
</evidence>
<keyword evidence="5" id="KW-0808">Transferase</keyword>
<evidence type="ECO:0000256" key="8">
    <source>
        <dbReference type="ARBA" id="ARBA00022777"/>
    </source>
</evidence>
<comment type="subcellular location">
    <subcellularLocation>
        <location evidence="1">Cell membrane</location>
    </subcellularLocation>
</comment>
<dbReference type="GO" id="GO:0043531">
    <property type="term" value="F:ADP binding"/>
    <property type="evidence" value="ECO:0007669"/>
    <property type="project" value="InterPro"/>
</dbReference>
<dbReference type="CDD" id="cd01983">
    <property type="entry name" value="SIMIBI"/>
    <property type="match status" value="1"/>
</dbReference>
<dbReference type="SUPFAM" id="SSF52540">
    <property type="entry name" value="P-loop containing nucleoside triphosphate hydrolases"/>
    <property type="match status" value="1"/>
</dbReference>
<dbReference type="GO" id="GO:0004674">
    <property type="term" value="F:protein serine/threonine kinase activity"/>
    <property type="evidence" value="ECO:0007669"/>
    <property type="project" value="UniProtKB-EC"/>
</dbReference>
<dbReference type="PROSITE" id="PS51153">
    <property type="entry name" value="RPW8"/>
    <property type="match status" value="3"/>
</dbReference>
<protein>
    <recommendedName>
        <fullName evidence="3">non-specific serine/threonine protein kinase</fullName>
        <ecNumber evidence="3">2.7.11.1</ecNumber>
    </recommendedName>
</protein>
<reference evidence="17 18" key="1">
    <citation type="submission" date="2018-10" db="EMBL/GenBank/DDBJ databases">
        <title>A high-quality apple genome assembly.</title>
        <authorList>
            <person name="Hu J."/>
        </authorList>
    </citation>
    <scope>NUCLEOTIDE SEQUENCE [LARGE SCALE GENOMIC DNA]</scope>
    <source>
        <strain evidence="18">cv. HFTH1</strain>
        <tissue evidence="17">Young leaf</tissue>
    </source>
</reference>